<reference evidence="8" key="1">
    <citation type="submission" date="2021-03" db="EMBL/GenBank/DDBJ databases">
        <authorList>
            <person name="Tagirdzhanova G."/>
        </authorList>
    </citation>
    <scope>NUCLEOTIDE SEQUENCE</scope>
</reference>
<dbReference type="AlphaFoldDB" id="A0A8H3JAA4"/>
<evidence type="ECO:0000256" key="4">
    <source>
        <dbReference type="ARBA" id="ARBA00023136"/>
    </source>
</evidence>
<feature type="transmembrane region" description="Helical" evidence="6">
    <location>
        <begin position="127"/>
        <end position="144"/>
    </location>
</feature>
<dbReference type="Pfam" id="PF20684">
    <property type="entry name" value="Fung_rhodopsin"/>
    <property type="match status" value="1"/>
</dbReference>
<evidence type="ECO:0000256" key="2">
    <source>
        <dbReference type="ARBA" id="ARBA00022692"/>
    </source>
</evidence>
<accession>A0A8H3JAA4</accession>
<feature type="transmembrane region" description="Helical" evidence="6">
    <location>
        <begin position="308"/>
        <end position="331"/>
    </location>
</feature>
<dbReference type="PANTHER" id="PTHR33048">
    <property type="entry name" value="PTH11-LIKE INTEGRAL MEMBRANE PROTEIN (AFU_ORTHOLOGUE AFUA_5G11245)"/>
    <property type="match status" value="1"/>
</dbReference>
<organism evidence="8 9">
    <name type="scientific">Alectoria fallacina</name>
    <dbReference type="NCBI Taxonomy" id="1903189"/>
    <lineage>
        <taxon>Eukaryota</taxon>
        <taxon>Fungi</taxon>
        <taxon>Dikarya</taxon>
        <taxon>Ascomycota</taxon>
        <taxon>Pezizomycotina</taxon>
        <taxon>Lecanoromycetes</taxon>
        <taxon>OSLEUM clade</taxon>
        <taxon>Lecanoromycetidae</taxon>
        <taxon>Lecanorales</taxon>
        <taxon>Lecanorineae</taxon>
        <taxon>Parmeliaceae</taxon>
        <taxon>Alectoria</taxon>
    </lineage>
</organism>
<feature type="transmembrane region" description="Helical" evidence="6">
    <location>
        <begin position="237"/>
        <end position="258"/>
    </location>
</feature>
<evidence type="ECO:0000256" key="5">
    <source>
        <dbReference type="ARBA" id="ARBA00038359"/>
    </source>
</evidence>
<evidence type="ECO:0000313" key="8">
    <source>
        <dbReference type="EMBL" id="CAF9943765.1"/>
    </source>
</evidence>
<evidence type="ECO:0000256" key="6">
    <source>
        <dbReference type="SAM" id="Phobius"/>
    </source>
</evidence>
<dbReference type="InterPro" id="IPR052337">
    <property type="entry name" value="SAT4-like"/>
</dbReference>
<dbReference type="Proteomes" id="UP000664203">
    <property type="component" value="Unassembled WGS sequence"/>
</dbReference>
<protein>
    <recommendedName>
        <fullName evidence="7">Rhodopsin domain-containing protein</fullName>
    </recommendedName>
</protein>
<evidence type="ECO:0000256" key="1">
    <source>
        <dbReference type="ARBA" id="ARBA00004141"/>
    </source>
</evidence>
<keyword evidence="4 6" id="KW-0472">Membrane</keyword>
<feature type="domain" description="Rhodopsin" evidence="7">
    <location>
        <begin position="62"/>
        <end position="331"/>
    </location>
</feature>
<evidence type="ECO:0000313" key="9">
    <source>
        <dbReference type="Proteomes" id="UP000664203"/>
    </source>
</evidence>
<proteinExistence type="inferred from homology"/>
<gene>
    <name evidence="8" type="ORF">ALECFALPRED_001208</name>
</gene>
<keyword evidence="9" id="KW-1185">Reference proteome</keyword>
<comment type="caution">
    <text evidence="8">The sequence shown here is derived from an EMBL/GenBank/DDBJ whole genome shotgun (WGS) entry which is preliminary data.</text>
</comment>
<name>A0A8H3JAA4_9LECA</name>
<dbReference type="PANTHER" id="PTHR33048:SF160">
    <property type="entry name" value="SAT4 FAMILY MEMBRANE PROTEIN"/>
    <property type="match status" value="1"/>
</dbReference>
<dbReference type="InterPro" id="IPR049326">
    <property type="entry name" value="Rhodopsin_dom_fungi"/>
</dbReference>
<comment type="similarity">
    <text evidence="5">Belongs to the SAT4 family.</text>
</comment>
<feature type="transmembrane region" description="Helical" evidence="6">
    <location>
        <begin position="156"/>
        <end position="180"/>
    </location>
</feature>
<dbReference type="OrthoDB" id="5342292at2759"/>
<feature type="transmembrane region" description="Helical" evidence="6">
    <location>
        <begin position="200"/>
        <end position="225"/>
    </location>
</feature>
<keyword evidence="2 6" id="KW-0812">Transmembrane</keyword>
<feature type="transmembrane region" description="Helical" evidence="6">
    <location>
        <begin position="43"/>
        <end position="70"/>
    </location>
</feature>
<dbReference type="EMBL" id="CAJPDR010001247">
    <property type="protein sequence ID" value="CAF9943765.1"/>
    <property type="molecule type" value="Genomic_DNA"/>
</dbReference>
<dbReference type="GO" id="GO:0016020">
    <property type="term" value="C:membrane"/>
    <property type="evidence" value="ECO:0007669"/>
    <property type="project" value="UniProtKB-SubCell"/>
</dbReference>
<sequence>MAQSPNDTAEAMAAAAEALLLGPGLQPPPGVIPKFVDPPSQAYWVYITLPICLAVSTPFVWIRLCTVFFILKSHGWADYANATAWAFLVGYCTSIYFTVEYGGGVHQWDVPLGRVIEFAKLANTTEMIYSPGLFLAKFSILLMYRRLFDTAGTGKTHYLIHILIWANLAFYFPYLAATVFQCVPRARIWDPMLKGGCINLKAAFIAASAINVVSDFSILLLPLYRLSKLKIPTRRKIGVLAIFAVGLLYAPLLCSLRLSRFLIQPAKSYEHTRLANNLFSTCIASVMRFVVSFHTGSPDKTFYLQPPALWSAGELASAILCGCMPATAAFFNHLSPMLARKWNLYLKPLNSPSKMENGGGAPPMPRSSWRAPRAWNESELLRSGSESEDGGAAIRQVVSHCSDEVAREKVEKQLLWSGWRR</sequence>
<comment type="subcellular location">
    <subcellularLocation>
        <location evidence="1">Membrane</location>
        <topology evidence="1">Multi-pass membrane protein</topology>
    </subcellularLocation>
</comment>
<evidence type="ECO:0000259" key="7">
    <source>
        <dbReference type="Pfam" id="PF20684"/>
    </source>
</evidence>
<feature type="transmembrane region" description="Helical" evidence="6">
    <location>
        <begin position="82"/>
        <end position="99"/>
    </location>
</feature>
<evidence type="ECO:0000256" key="3">
    <source>
        <dbReference type="ARBA" id="ARBA00022989"/>
    </source>
</evidence>
<keyword evidence="3 6" id="KW-1133">Transmembrane helix</keyword>